<dbReference type="PANTHER" id="PTHR12794:SF0">
    <property type="entry name" value="GEM-ASSOCIATED PROTEIN 2"/>
    <property type="match status" value="1"/>
</dbReference>
<dbReference type="GeneID" id="8300322"/>
<dbReference type="AlphaFoldDB" id="C5M8U7"/>
<dbReference type="PANTHER" id="PTHR12794">
    <property type="entry name" value="GEMIN2"/>
    <property type="match status" value="1"/>
</dbReference>
<dbReference type="EMBL" id="GG692397">
    <property type="protein sequence ID" value="EER34001.1"/>
    <property type="molecule type" value="Genomic_DNA"/>
</dbReference>
<dbReference type="KEGG" id="ctp:CTRG_02819"/>
<reference evidence="2 3" key="1">
    <citation type="journal article" date="2009" name="Nature">
        <title>Evolution of pathogenicity and sexual reproduction in eight Candida genomes.</title>
        <authorList>
            <person name="Butler G."/>
            <person name="Rasmussen M.D."/>
            <person name="Lin M.F."/>
            <person name="Santos M.A."/>
            <person name="Sakthikumar S."/>
            <person name="Munro C.A."/>
            <person name="Rheinbay E."/>
            <person name="Grabherr M."/>
            <person name="Forche A."/>
            <person name="Reedy J.L."/>
            <person name="Agrafioti I."/>
            <person name="Arnaud M.B."/>
            <person name="Bates S."/>
            <person name="Brown A.J."/>
            <person name="Brunke S."/>
            <person name="Costanzo M.C."/>
            <person name="Fitzpatrick D.A."/>
            <person name="de Groot P.W."/>
            <person name="Harris D."/>
            <person name="Hoyer L.L."/>
            <person name="Hube B."/>
            <person name="Klis F.M."/>
            <person name="Kodira C."/>
            <person name="Lennard N."/>
            <person name="Logue M.E."/>
            <person name="Martin R."/>
            <person name="Neiman A.M."/>
            <person name="Nikolaou E."/>
            <person name="Quail M.A."/>
            <person name="Quinn J."/>
            <person name="Santos M.C."/>
            <person name="Schmitzberger F.F."/>
            <person name="Sherlock G."/>
            <person name="Shah P."/>
            <person name="Silverstein K.A."/>
            <person name="Skrzypek M.S."/>
            <person name="Soll D."/>
            <person name="Staggs R."/>
            <person name="Stansfield I."/>
            <person name="Stumpf M.P."/>
            <person name="Sudbery P.E."/>
            <person name="Srikantha T."/>
            <person name="Zeng Q."/>
            <person name="Berman J."/>
            <person name="Berriman M."/>
            <person name="Heitman J."/>
            <person name="Gow N.A."/>
            <person name="Lorenz M.C."/>
            <person name="Birren B.W."/>
            <person name="Kellis M."/>
            <person name="Cuomo C.A."/>
        </authorList>
    </citation>
    <scope>NUCLEOTIDE SEQUENCE [LARGE SCALE GENOMIC DNA]</scope>
    <source>
        <strain evidence="3">ATCC MYA-3404 / T1</strain>
    </source>
</reference>
<dbReference type="GO" id="GO:0032797">
    <property type="term" value="C:SMN complex"/>
    <property type="evidence" value="ECO:0007669"/>
    <property type="project" value="TreeGrafter"/>
</dbReference>
<evidence type="ECO:0000313" key="2">
    <source>
        <dbReference type="EMBL" id="EER34001.1"/>
    </source>
</evidence>
<dbReference type="STRING" id="294747.C5M8U7"/>
<dbReference type="Gene3D" id="1.20.58.1070">
    <property type="match status" value="1"/>
</dbReference>
<organism evidence="2 3">
    <name type="scientific">Candida tropicalis (strain ATCC MYA-3404 / T1)</name>
    <name type="common">Yeast</name>
    <dbReference type="NCBI Taxonomy" id="294747"/>
    <lineage>
        <taxon>Eukaryota</taxon>
        <taxon>Fungi</taxon>
        <taxon>Dikarya</taxon>
        <taxon>Ascomycota</taxon>
        <taxon>Saccharomycotina</taxon>
        <taxon>Pichiomycetes</taxon>
        <taxon>Debaryomycetaceae</taxon>
        <taxon>Candida/Lodderomyces clade</taxon>
        <taxon>Candida</taxon>
    </lineage>
</organism>
<dbReference type="GO" id="GO:0000387">
    <property type="term" value="P:spliceosomal snRNP assembly"/>
    <property type="evidence" value="ECO:0007669"/>
    <property type="project" value="InterPro"/>
</dbReference>
<gene>
    <name evidence="2" type="ORF">CTRG_02819</name>
</gene>
<evidence type="ECO:0000256" key="1">
    <source>
        <dbReference type="ARBA" id="ARBA00025758"/>
    </source>
</evidence>
<dbReference type="RefSeq" id="XP_002548522.1">
    <property type="nucleotide sequence ID" value="XM_002548476.1"/>
</dbReference>
<evidence type="ECO:0000313" key="3">
    <source>
        <dbReference type="Proteomes" id="UP000002037"/>
    </source>
</evidence>
<name>C5M8U7_CANTT</name>
<protein>
    <submittedName>
        <fullName evidence="2">Uncharacterized protein</fullName>
    </submittedName>
</protein>
<dbReference type="GO" id="GO:0005634">
    <property type="term" value="C:nucleus"/>
    <property type="evidence" value="ECO:0007669"/>
    <property type="project" value="TreeGrafter"/>
</dbReference>
<dbReference type="InterPro" id="IPR035426">
    <property type="entry name" value="Gemin2/Brr1"/>
</dbReference>
<keyword evidence="3" id="KW-1185">Reference proteome</keyword>
<accession>C5M8U7</accession>
<dbReference type="Proteomes" id="UP000002037">
    <property type="component" value="Unassembled WGS sequence"/>
</dbReference>
<comment type="similarity">
    <text evidence="1">Belongs to the gemin-2 family.</text>
</comment>
<dbReference type="eggNOG" id="ENOG502SCAA">
    <property type="taxonomic scope" value="Eukaryota"/>
</dbReference>
<dbReference type="Pfam" id="PF04938">
    <property type="entry name" value="SIP1"/>
    <property type="match status" value="1"/>
</dbReference>
<dbReference type="HOGENOM" id="CLU_083380_0_0_1"/>
<proteinExistence type="inferred from homology"/>
<dbReference type="VEuPathDB" id="FungiDB:CTRG_02819"/>
<dbReference type="OrthoDB" id="428895at2759"/>
<sequence>MSITVAMNNNDNDDNIEYGQAPALPISEEYGSEVTAYLLSVREEAQIGPPVVFVPNREDAPEQTSLTIPVLPQQEPSNWSKKLLSEFISIKNQLRNVRHVSRNSYIPGTTSEWRKFLLEEPPDIGYFYMVLDRQAVFKLIVYITRWLSVSSRPTLSQWIWKLFLRIDNTLDANECSTIRDLGKKASKIKLRQIELDNEADAISKYTVDLVLVIVGRYYGQSDLLQVV</sequence>